<dbReference type="EMBL" id="JAYMGO010000016">
    <property type="protein sequence ID" value="KAL1258956.1"/>
    <property type="molecule type" value="Genomic_DNA"/>
</dbReference>
<feature type="region of interest" description="Disordered" evidence="1">
    <location>
        <begin position="1"/>
        <end position="104"/>
    </location>
</feature>
<sequence>MSHYNTRKKRNLGSVEDEDDPIPSTSVAREGTGAVDLSSGGNTSTDGEASVTEDSYDDSSDSSSSSSEETSQRRKTKKSKTKKNKSKKHKKNKKKVKKNEYDKIKRANNIRDVIHRYKRLVKLTRHGATMTKAFQREGVSRNAVALLAPIAELYFADREQFNSVSISFTPGNLTSVEQTKNKDLKSEEDSAPLVWDVSLIRSLPAPKFAPELTPVHRSTPKPTPGYEPDPESTLVHESSPVTTDSITDSIFEPCHSRTLRLPCPSHGGHL</sequence>
<evidence type="ECO:0000313" key="3">
    <source>
        <dbReference type="Proteomes" id="UP001558613"/>
    </source>
</evidence>
<evidence type="ECO:0000313" key="2">
    <source>
        <dbReference type="EMBL" id="KAL1258956.1"/>
    </source>
</evidence>
<accession>A0ABR3M3X5</accession>
<feature type="region of interest" description="Disordered" evidence="1">
    <location>
        <begin position="210"/>
        <end position="241"/>
    </location>
</feature>
<reference evidence="2 3" key="1">
    <citation type="submission" date="2023-09" db="EMBL/GenBank/DDBJ databases">
        <authorList>
            <person name="Wang M."/>
        </authorList>
    </citation>
    <scope>NUCLEOTIDE SEQUENCE [LARGE SCALE GENOMIC DNA]</scope>
    <source>
        <strain evidence="2">GT-2023</strain>
        <tissue evidence="2">Liver</tissue>
    </source>
</reference>
<organism evidence="2 3">
    <name type="scientific">Cirrhinus molitorella</name>
    <name type="common">mud carp</name>
    <dbReference type="NCBI Taxonomy" id="172907"/>
    <lineage>
        <taxon>Eukaryota</taxon>
        <taxon>Metazoa</taxon>
        <taxon>Chordata</taxon>
        <taxon>Craniata</taxon>
        <taxon>Vertebrata</taxon>
        <taxon>Euteleostomi</taxon>
        <taxon>Actinopterygii</taxon>
        <taxon>Neopterygii</taxon>
        <taxon>Teleostei</taxon>
        <taxon>Ostariophysi</taxon>
        <taxon>Cypriniformes</taxon>
        <taxon>Cyprinidae</taxon>
        <taxon>Labeoninae</taxon>
        <taxon>Labeonini</taxon>
        <taxon>Cirrhinus</taxon>
    </lineage>
</organism>
<feature type="compositionally biased region" description="Basic residues" evidence="1">
    <location>
        <begin position="1"/>
        <end position="11"/>
    </location>
</feature>
<keyword evidence="3" id="KW-1185">Reference proteome</keyword>
<dbReference type="InterPro" id="IPR031591">
    <property type="entry name" value="CCDC106"/>
</dbReference>
<dbReference type="PANTHER" id="PTHR16477">
    <property type="entry name" value="COILED-COIL DOMAIN-CONTAINING PROTEIN 106"/>
    <property type="match status" value="1"/>
</dbReference>
<dbReference type="Pfam" id="PF15794">
    <property type="entry name" value="CCDC106"/>
    <property type="match status" value="1"/>
</dbReference>
<name>A0ABR3M3X5_9TELE</name>
<dbReference type="PANTHER" id="PTHR16477:SF5">
    <property type="entry name" value="COILED-COIL DOMAIN-CONTAINING PROTEIN 106-RELATED"/>
    <property type="match status" value="1"/>
</dbReference>
<feature type="compositionally biased region" description="Basic residues" evidence="1">
    <location>
        <begin position="73"/>
        <end position="97"/>
    </location>
</feature>
<proteinExistence type="predicted"/>
<evidence type="ECO:0000256" key="1">
    <source>
        <dbReference type="SAM" id="MobiDB-lite"/>
    </source>
</evidence>
<comment type="caution">
    <text evidence="2">The sequence shown here is derived from an EMBL/GenBank/DDBJ whole genome shotgun (WGS) entry which is preliminary data.</text>
</comment>
<protein>
    <submittedName>
        <fullName evidence="2">Uncharacterized protein</fullName>
    </submittedName>
</protein>
<gene>
    <name evidence="2" type="ORF">QQF64_009533</name>
</gene>
<dbReference type="Proteomes" id="UP001558613">
    <property type="component" value="Unassembled WGS sequence"/>
</dbReference>